<dbReference type="Proteomes" id="UP001144372">
    <property type="component" value="Unassembled WGS sequence"/>
</dbReference>
<name>A0A9W6FSX7_9BACT</name>
<sequence>MEHGIVGCRNMGAATHSGKRSDVFGPTHDLTYDAILYYERGLLPYGAFYAFERKNIKFQGLAFLF</sequence>
<protein>
    <submittedName>
        <fullName evidence="1">Uncharacterized protein</fullName>
    </submittedName>
</protein>
<evidence type="ECO:0000313" key="1">
    <source>
        <dbReference type="EMBL" id="GLI34564.1"/>
    </source>
</evidence>
<proteinExistence type="predicted"/>
<reference evidence="1" key="1">
    <citation type="submission" date="2022-12" db="EMBL/GenBank/DDBJ databases">
        <title>Reference genome sequencing for broad-spectrum identification of bacterial and archaeal isolates by mass spectrometry.</title>
        <authorList>
            <person name="Sekiguchi Y."/>
            <person name="Tourlousse D.M."/>
        </authorList>
    </citation>
    <scope>NUCLEOTIDE SEQUENCE</scope>
    <source>
        <strain evidence="1">ASRB1</strain>
    </source>
</reference>
<comment type="caution">
    <text evidence="1">The sequence shown here is derived from an EMBL/GenBank/DDBJ whole genome shotgun (WGS) entry which is preliminary data.</text>
</comment>
<gene>
    <name evidence="1" type="ORF">DAMNIGENAA_19970</name>
</gene>
<dbReference type="AlphaFoldDB" id="A0A9W6FSX7"/>
<evidence type="ECO:0000313" key="2">
    <source>
        <dbReference type="Proteomes" id="UP001144372"/>
    </source>
</evidence>
<organism evidence="1 2">
    <name type="scientific">Desulforhabdus amnigena</name>
    <dbReference type="NCBI Taxonomy" id="40218"/>
    <lineage>
        <taxon>Bacteria</taxon>
        <taxon>Pseudomonadati</taxon>
        <taxon>Thermodesulfobacteriota</taxon>
        <taxon>Syntrophobacteria</taxon>
        <taxon>Syntrophobacterales</taxon>
        <taxon>Syntrophobacteraceae</taxon>
        <taxon>Desulforhabdus</taxon>
    </lineage>
</organism>
<dbReference type="EMBL" id="BSDR01000001">
    <property type="protein sequence ID" value="GLI34564.1"/>
    <property type="molecule type" value="Genomic_DNA"/>
</dbReference>
<keyword evidence="2" id="KW-1185">Reference proteome</keyword>
<accession>A0A9W6FSX7</accession>